<keyword evidence="2" id="KW-1133">Transmembrane helix</keyword>
<evidence type="ECO:0000256" key="1">
    <source>
        <dbReference type="SAM" id="MobiDB-lite"/>
    </source>
</evidence>
<evidence type="ECO:0000313" key="3">
    <source>
        <dbReference type="EMBL" id="AKG90426.1"/>
    </source>
</evidence>
<dbReference type="AlphaFoldDB" id="A0A0F7DB40"/>
<protein>
    <submittedName>
        <fullName evidence="3">Uncharacterized protein</fullName>
    </submittedName>
</protein>
<feature type="transmembrane region" description="Helical" evidence="2">
    <location>
        <begin position="30"/>
        <end position="48"/>
    </location>
</feature>
<geneLocation type="plasmid" evidence="3">
    <name>pNDM-SAL</name>
</geneLocation>
<dbReference type="EMBL" id="KP742988">
    <property type="protein sequence ID" value="AKG90426.1"/>
    <property type="molecule type" value="Genomic_DNA"/>
</dbReference>
<keyword evidence="2" id="KW-0812">Transmembrane</keyword>
<keyword evidence="2" id="KW-0472">Membrane</keyword>
<accession>A0A0F7DB40</accession>
<feature type="compositionally biased region" description="Basic and acidic residues" evidence="1">
    <location>
        <begin position="133"/>
        <end position="147"/>
    </location>
</feature>
<feature type="compositionally biased region" description="Basic and acidic residues" evidence="1">
    <location>
        <begin position="155"/>
        <end position="165"/>
    </location>
</feature>
<feature type="transmembrane region" description="Helical" evidence="2">
    <location>
        <begin position="86"/>
        <end position="106"/>
    </location>
</feature>
<sequence length="189" mass="21574">MRSFLYRILLLCFVIIVQIGLIAIDASPLVVAMFLSLTALVAGVWMAYLHSRFLMAVTPVVISVLMATLAMKMFEPRLFVSASEKGWFPLSLFVSIPFYFYLSYLLEIEEKRRTFRANVIGFLRGVSEEIRRSTREHRDQGEIRHGGTELGSIDELQRGEAKEPEVISSTSDQKEQGTPKRDKRKIILD</sequence>
<evidence type="ECO:0000256" key="2">
    <source>
        <dbReference type="SAM" id="Phobius"/>
    </source>
</evidence>
<feature type="region of interest" description="Disordered" evidence="1">
    <location>
        <begin position="133"/>
        <end position="189"/>
    </location>
</feature>
<feature type="compositionally biased region" description="Basic and acidic residues" evidence="1">
    <location>
        <begin position="172"/>
        <end position="189"/>
    </location>
</feature>
<name>A0A0F7DB40_SALSE</name>
<feature type="transmembrane region" description="Helical" evidence="2">
    <location>
        <begin position="5"/>
        <end position="24"/>
    </location>
</feature>
<feature type="transmembrane region" description="Helical" evidence="2">
    <location>
        <begin position="53"/>
        <end position="74"/>
    </location>
</feature>
<organism evidence="3">
    <name type="scientific">Salmonella senftenberg</name>
    <dbReference type="NCBI Taxonomy" id="28150"/>
    <lineage>
        <taxon>Bacteria</taxon>
        <taxon>Pseudomonadati</taxon>
        <taxon>Pseudomonadota</taxon>
        <taxon>Gammaproteobacteria</taxon>
        <taxon>Enterobacterales</taxon>
        <taxon>Enterobacteriaceae</taxon>
        <taxon>Salmonella</taxon>
    </lineage>
</organism>
<proteinExistence type="predicted"/>
<reference evidence="3" key="1">
    <citation type="journal article" date="2015" name="Front. Microbiol.">
        <title>Attributes of carbapenemase encoding conjugative plasmid pNDM-SAL from an extensively drug-resistant Salmonella enterica Serovar Senftenberg.</title>
        <authorList>
            <person name="Sarkar A."/>
            <person name="Pazhani G.P."/>
            <person name="Chowdhury G."/>
            <person name="Ghosh A."/>
            <person name="Ramamurthy T."/>
        </authorList>
    </citation>
    <scope>NUCLEOTIDE SEQUENCE</scope>
    <source>
        <strain evidence="3">BCH02406</strain>
        <plasmid evidence="3">pNDM-SAL</plasmid>
    </source>
</reference>
<keyword evidence="3" id="KW-0614">Plasmid</keyword>
<dbReference type="GeneID" id="93521353"/>
<dbReference type="GeneID" id="39515134"/>
<dbReference type="RefSeq" id="WP_001256126.1">
    <property type="nucleotide sequence ID" value="NZ_CP032192.1"/>
</dbReference>